<proteinExistence type="predicted"/>
<evidence type="ECO:0000313" key="2">
    <source>
        <dbReference type="EMBL" id="QJA90810.1"/>
    </source>
</evidence>
<evidence type="ECO:0000259" key="1">
    <source>
        <dbReference type="Pfam" id="PF13392"/>
    </source>
</evidence>
<accession>A0A6M3L837</accession>
<organism evidence="2">
    <name type="scientific">viral metagenome</name>
    <dbReference type="NCBI Taxonomy" id="1070528"/>
    <lineage>
        <taxon>unclassified sequences</taxon>
        <taxon>metagenomes</taxon>
        <taxon>organismal metagenomes</taxon>
    </lineage>
</organism>
<keyword evidence="2" id="KW-0540">Nuclease</keyword>
<dbReference type="AlphaFoldDB" id="A0A6M3L837"/>
<dbReference type="GO" id="GO:0004519">
    <property type="term" value="F:endonuclease activity"/>
    <property type="evidence" value="ECO:0007669"/>
    <property type="project" value="UniProtKB-KW"/>
</dbReference>
<dbReference type="InterPro" id="IPR003615">
    <property type="entry name" value="HNH_nuc"/>
</dbReference>
<dbReference type="EMBL" id="MT142939">
    <property type="protein sequence ID" value="QJA90810.1"/>
    <property type="molecule type" value="Genomic_DNA"/>
</dbReference>
<dbReference type="Gene3D" id="3.90.75.20">
    <property type="match status" value="1"/>
</dbReference>
<reference evidence="2" key="1">
    <citation type="submission" date="2020-03" db="EMBL/GenBank/DDBJ databases">
        <title>The deep terrestrial virosphere.</title>
        <authorList>
            <person name="Holmfeldt K."/>
            <person name="Nilsson E."/>
            <person name="Simone D."/>
            <person name="Lopez-Fernandez M."/>
            <person name="Wu X."/>
            <person name="de Brujin I."/>
            <person name="Lundin D."/>
            <person name="Andersson A."/>
            <person name="Bertilsson S."/>
            <person name="Dopson M."/>
        </authorList>
    </citation>
    <scope>NUCLEOTIDE SEQUENCE</scope>
    <source>
        <strain evidence="2">MM415B03559</strain>
    </source>
</reference>
<dbReference type="InterPro" id="IPR044925">
    <property type="entry name" value="His-Me_finger_sf"/>
</dbReference>
<dbReference type="SUPFAM" id="SSF54060">
    <property type="entry name" value="His-Me finger endonucleases"/>
    <property type="match status" value="1"/>
</dbReference>
<protein>
    <submittedName>
        <fullName evidence="2">Putative homing endonuclease</fullName>
    </submittedName>
</protein>
<gene>
    <name evidence="2" type="ORF">MM415B03559_0007</name>
</gene>
<feature type="domain" description="HNH nuclease" evidence="1">
    <location>
        <begin position="53"/>
        <end position="90"/>
    </location>
</feature>
<sequence length="119" mass="14205">MQRFGIPRRTRSERASGELHWRWQGGRKKPRSGYILLYRPDHPRAVKRYVPEHILVWEETHHQSLPDGWEVHHINGIKDDNRSKNLLGMRKGKHRLIIPELQKRIQQLEAQLKSQGQLL</sequence>
<name>A0A6M3L837_9ZZZZ</name>
<keyword evidence="2" id="KW-0378">Hydrolase</keyword>
<keyword evidence="2" id="KW-0255">Endonuclease</keyword>
<dbReference type="Pfam" id="PF13392">
    <property type="entry name" value="HNH_3"/>
    <property type="match status" value="1"/>
</dbReference>